<dbReference type="SUPFAM" id="SSF46785">
    <property type="entry name" value="Winged helix' DNA-binding domain"/>
    <property type="match status" value="1"/>
</dbReference>
<reference evidence="2 3" key="1">
    <citation type="submission" date="2023-12" db="EMBL/GenBank/DDBJ databases">
        <title>Amycolatopsis sp. V23-08.</title>
        <authorList>
            <person name="Somphong A."/>
        </authorList>
    </citation>
    <scope>NUCLEOTIDE SEQUENCE [LARGE SCALE GENOMIC DNA]</scope>
    <source>
        <strain evidence="2 3">V23-08</strain>
    </source>
</reference>
<proteinExistence type="predicted"/>
<comment type="caution">
    <text evidence="2">The sequence shown here is derived from an EMBL/GenBank/DDBJ whole genome shotgun (WGS) entry which is preliminary data.</text>
</comment>
<feature type="domain" description="HTH marR-type" evidence="1">
    <location>
        <begin position="27"/>
        <end position="118"/>
    </location>
</feature>
<dbReference type="RefSeq" id="WP_323326038.1">
    <property type="nucleotide sequence ID" value="NZ_JAYFSI010000002.1"/>
</dbReference>
<sequence>MASDVVLPALLRATRGSYGAAIRARLAEGGFDDLPRNGPYVLGGLVNHGGSARQLVRELGVGKQAAAQLVDTLVARGYLTREPDVTATERGRAAAAAIRAAVKSVDDELATLITGTELAGLRAGLVALTEIRERLEDVERGSAVG</sequence>
<gene>
    <name evidence="2" type="ORF">VA596_11465</name>
</gene>
<evidence type="ECO:0000259" key="1">
    <source>
        <dbReference type="SMART" id="SM00347"/>
    </source>
</evidence>
<dbReference type="Proteomes" id="UP001304298">
    <property type="component" value="Unassembled WGS sequence"/>
</dbReference>
<dbReference type="EMBL" id="JAYFSI010000002">
    <property type="protein sequence ID" value="MEA5360155.1"/>
    <property type="molecule type" value="Genomic_DNA"/>
</dbReference>
<evidence type="ECO:0000313" key="2">
    <source>
        <dbReference type="EMBL" id="MEA5360155.1"/>
    </source>
</evidence>
<evidence type="ECO:0000313" key="3">
    <source>
        <dbReference type="Proteomes" id="UP001304298"/>
    </source>
</evidence>
<organism evidence="2 3">
    <name type="scientific">Amycolatopsis heterodermiae</name>
    <dbReference type="NCBI Taxonomy" id="3110235"/>
    <lineage>
        <taxon>Bacteria</taxon>
        <taxon>Bacillati</taxon>
        <taxon>Actinomycetota</taxon>
        <taxon>Actinomycetes</taxon>
        <taxon>Pseudonocardiales</taxon>
        <taxon>Pseudonocardiaceae</taxon>
        <taxon>Amycolatopsis</taxon>
    </lineage>
</organism>
<dbReference type="Gene3D" id="1.10.10.10">
    <property type="entry name" value="Winged helix-like DNA-binding domain superfamily/Winged helix DNA-binding domain"/>
    <property type="match status" value="1"/>
</dbReference>
<dbReference type="InterPro" id="IPR036390">
    <property type="entry name" value="WH_DNA-bd_sf"/>
</dbReference>
<keyword evidence="3" id="KW-1185">Reference proteome</keyword>
<accession>A0ABU5R2T0</accession>
<protein>
    <submittedName>
        <fullName evidence="2">Helix-turn-helix domain-containing protein</fullName>
    </submittedName>
</protein>
<dbReference type="InterPro" id="IPR036388">
    <property type="entry name" value="WH-like_DNA-bd_sf"/>
</dbReference>
<dbReference type="SMART" id="SM00347">
    <property type="entry name" value="HTH_MARR"/>
    <property type="match status" value="1"/>
</dbReference>
<dbReference type="InterPro" id="IPR000835">
    <property type="entry name" value="HTH_MarR-typ"/>
</dbReference>
<name>A0ABU5R2T0_9PSEU</name>
<dbReference type="Pfam" id="PF12802">
    <property type="entry name" value="MarR_2"/>
    <property type="match status" value="1"/>
</dbReference>